<dbReference type="PANTHER" id="PTHR34226:SF1">
    <property type="entry name" value="PROTEIN CBR-ABU-10"/>
    <property type="match status" value="1"/>
</dbReference>
<dbReference type="AlphaFoldDB" id="A0A8K9UXU6"/>
<evidence type="ECO:0000256" key="1">
    <source>
        <dbReference type="SAM" id="MobiDB-lite"/>
    </source>
</evidence>
<feature type="region of interest" description="Disordered" evidence="1">
    <location>
        <begin position="1"/>
        <end position="48"/>
    </location>
</feature>
<dbReference type="Ensembl" id="ENSOMYT00000148842.1">
    <property type="protein sequence ID" value="ENSOMYP00000118096.1"/>
    <property type="gene ID" value="ENSOMYG00000076189.1"/>
</dbReference>
<reference evidence="2" key="1">
    <citation type="submission" date="2020-07" db="EMBL/GenBank/DDBJ databases">
        <title>A long reads based de novo assembly of the rainbow trout Arlee double haploid line genome.</title>
        <authorList>
            <person name="Gao G."/>
            <person name="Palti Y."/>
        </authorList>
    </citation>
    <scope>NUCLEOTIDE SEQUENCE [LARGE SCALE GENOMIC DNA]</scope>
</reference>
<evidence type="ECO:0000313" key="2">
    <source>
        <dbReference type="Ensembl" id="ENSOMYP00000118096.1"/>
    </source>
</evidence>
<keyword evidence="3" id="KW-1185">Reference proteome</keyword>
<sequence>MDTYHAAPWSSPSSTIDDRYRITHHQRTKQRGNGQQQQRSQDSRTWEEILDGKGPWAQAGEYRRPKAELEAAKAERRRYEDAARQRGWKPKNVLWGTHTGNVAKLGRRPATTPRAYRGERGTGQALCYAVRRTVSPVRRHSPVRYIAAPRIGRARLGIEPGAMKPSQRIWSSVRLLGLGYMAPALRMVSPVRQPSPVRAIPPRRTGLATGSIQPGQVGQARSTRPPVRLHGPVYPVPPPRTSPPVAASRTRLSLRLLPTVAPACPALPDPSSCPALPESPVCPELPESPVCPELPESPVCPELPESPVCPELPESPVCPELPESPVCPELPESPVCPELPESPVCPELPESPVCPELPESPVCPELPESPVCPELPESPVCPELPESPVCPELPESPVCPELPESPVCPELPESPVCPELPESPVCPELPESPVCPELPESPVCPELPESPVCPELPESPVCPELPESLFCYVFVLVWSVRELGGLSMFIFL</sequence>
<name>A0A8K9UXU6_ONCMY</name>
<evidence type="ECO:0000313" key="3">
    <source>
        <dbReference type="Proteomes" id="UP000694395"/>
    </source>
</evidence>
<reference evidence="2" key="3">
    <citation type="submission" date="2025-09" db="UniProtKB">
        <authorList>
            <consortium name="Ensembl"/>
        </authorList>
    </citation>
    <scope>IDENTIFICATION</scope>
</reference>
<feature type="compositionally biased region" description="Polar residues" evidence="1">
    <location>
        <begin position="208"/>
        <end position="222"/>
    </location>
</feature>
<organism evidence="2 3">
    <name type="scientific">Oncorhynchus mykiss</name>
    <name type="common">Rainbow trout</name>
    <name type="synonym">Salmo gairdneri</name>
    <dbReference type="NCBI Taxonomy" id="8022"/>
    <lineage>
        <taxon>Eukaryota</taxon>
        <taxon>Metazoa</taxon>
        <taxon>Chordata</taxon>
        <taxon>Craniata</taxon>
        <taxon>Vertebrata</taxon>
        <taxon>Euteleostomi</taxon>
        <taxon>Actinopterygii</taxon>
        <taxon>Neopterygii</taxon>
        <taxon>Teleostei</taxon>
        <taxon>Protacanthopterygii</taxon>
        <taxon>Salmoniformes</taxon>
        <taxon>Salmonidae</taxon>
        <taxon>Salmoninae</taxon>
        <taxon>Oncorhynchus</taxon>
    </lineage>
</organism>
<reference evidence="2" key="2">
    <citation type="submission" date="2025-08" db="UniProtKB">
        <authorList>
            <consortium name="Ensembl"/>
        </authorList>
    </citation>
    <scope>IDENTIFICATION</scope>
</reference>
<dbReference type="PANTHER" id="PTHR34226">
    <property type="entry name" value="PROTEIN CBR-ABU-10"/>
    <property type="match status" value="1"/>
</dbReference>
<dbReference type="Proteomes" id="UP000694395">
    <property type="component" value="Chromosome 16"/>
</dbReference>
<feature type="region of interest" description="Disordered" evidence="1">
    <location>
        <begin position="195"/>
        <end position="246"/>
    </location>
</feature>
<feature type="compositionally biased region" description="Low complexity" evidence="1">
    <location>
        <begin position="31"/>
        <end position="40"/>
    </location>
</feature>
<accession>A0A8K9UXU6</accession>
<dbReference type="GeneTree" id="ENSGT01060000250239"/>
<protein>
    <submittedName>
        <fullName evidence="2">Uncharacterized protein</fullName>
    </submittedName>
</protein>
<proteinExistence type="predicted"/>